<evidence type="ECO:0000256" key="3">
    <source>
        <dbReference type="ARBA" id="ARBA00013252"/>
    </source>
</evidence>
<evidence type="ECO:0000256" key="4">
    <source>
        <dbReference type="ARBA" id="ARBA00023239"/>
    </source>
</evidence>
<dbReference type="PANTHER" id="PTHR12599:SF0">
    <property type="entry name" value="PTERIN-4-ALPHA-CARBINOLAMINE DEHYDRATASE"/>
    <property type="match status" value="1"/>
</dbReference>
<keyword evidence="4" id="KW-0456">Lyase</keyword>
<dbReference type="EC" id="4.2.1.96" evidence="3"/>
<dbReference type="Proteomes" id="UP001445335">
    <property type="component" value="Unassembled WGS sequence"/>
</dbReference>
<evidence type="ECO:0000313" key="6">
    <source>
        <dbReference type="EMBL" id="KAK9832005.1"/>
    </source>
</evidence>
<reference evidence="6 7" key="1">
    <citation type="journal article" date="2024" name="Nat. Commun.">
        <title>Phylogenomics reveals the evolutionary origins of lichenization in chlorophyte algae.</title>
        <authorList>
            <person name="Puginier C."/>
            <person name="Libourel C."/>
            <person name="Otte J."/>
            <person name="Skaloud P."/>
            <person name="Haon M."/>
            <person name="Grisel S."/>
            <person name="Petersen M."/>
            <person name="Berrin J.G."/>
            <person name="Delaux P.M."/>
            <person name="Dal Grande F."/>
            <person name="Keller J."/>
        </authorList>
    </citation>
    <scope>NUCLEOTIDE SEQUENCE [LARGE SCALE GENOMIC DNA]</scope>
    <source>
        <strain evidence="6 7">SAG 245.80</strain>
    </source>
</reference>
<dbReference type="Gene3D" id="3.30.1360.20">
    <property type="entry name" value="Transcriptional coactivator/pterin dehydratase"/>
    <property type="match status" value="1"/>
</dbReference>
<proteinExistence type="inferred from homology"/>
<comment type="catalytic activity">
    <reaction evidence="1">
        <text>(4aS,6R)-4a-hydroxy-L-erythro-5,6,7,8-tetrahydrobiopterin = (6R)-L-erythro-6,7-dihydrobiopterin + H2O</text>
        <dbReference type="Rhea" id="RHEA:11920"/>
        <dbReference type="ChEBI" id="CHEBI:15377"/>
        <dbReference type="ChEBI" id="CHEBI:15642"/>
        <dbReference type="ChEBI" id="CHEBI:43120"/>
        <dbReference type="EC" id="4.2.1.96"/>
    </reaction>
</comment>
<accession>A0AAW1RD24</accession>
<keyword evidence="7" id="KW-1185">Reference proteome</keyword>
<dbReference type="InterPro" id="IPR001533">
    <property type="entry name" value="Pterin_deHydtase"/>
</dbReference>
<dbReference type="SUPFAM" id="SSF55248">
    <property type="entry name" value="PCD-like"/>
    <property type="match status" value="1"/>
</dbReference>
<comment type="similarity">
    <text evidence="2">Belongs to the pterin-4-alpha-carbinolamine dehydratase family.</text>
</comment>
<dbReference type="InterPro" id="IPR036428">
    <property type="entry name" value="PCD_sf"/>
</dbReference>
<dbReference type="AlphaFoldDB" id="A0AAW1RD24"/>
<dbReference type="GO" id="GO:0006729">
    <property type="term" value="P:tetrahydrobiopterin biosynthetic process"/>
    <property type="evidence" value="ECO:0007669"/>
    <property type="project" value="InterPro"/>
</dbReference>
<comment type="caution">
    <text evidence="6">The sequence shown here is derived from an EMBL/GenBank/DDBJ whole genome shotgun (WGS) entry which is preliminary data.</text>
</comment>
<name>A0AAW1RD24_9CHLO</name>
<evidence type="ECO:0000256" key="5">
    <source>
        <dbReference type="ARBA" id="ARBA00030497"/>
    </source>
</evidence>
<organism evidence="6 7">
    <name type="scientific">Elliptochloris bilobata</name>
    <dbReference type="NCBI Taxonomy" id="381761"/>
    <lineage>
        <taxon>Eukaryota</taxon>
        <taxon>Viridiplantae</taxon>
        <taxon>Chlorophyta</taxon>
        <taxon>core chlorophytes</taxon>
        <taxon>Trebouxiophyceae</taxon>
        <taxon>Trebouxiophyceae incertae sedis</taxon>
        <taxon>Elliptochloris clade</taxon>
        <taxon>Elliptochloris</taxon>
    </lineage>
</organism>
<dbReference type="EMBL" id="JALJOU010000043">
    <property type="protein sequence ID" value="KAK9832005.1"/>
    <property type="molecule type" value="Genomic_DNA"/>
</dbReference>
<dbReference type="Pfam" id="PF01329">
    <property type="entry name" value="Pterin_4a"/>
    <property type="match status" value="1"/>
</dbReference>
<dbReference type="PANTHER" id="PTHR12599">
    <property type="entry name" value="PTERIN-4-ALPHA-CARBINOLAMINE DEHYDRATASE"/>
    <property type="match status" value="1"/>
</dbReference>
<sequence>MTPRAAGLANEGDIGARDPFEGEVKSNFADKVLGNADTAHVIRGPEAMAKLVGLSAKRCVPCEGGKAAALSEPDANRLRNQVPGWRLEKGIGGALSLRQEWKVRNFKAGLELFQRIAVVADAEGHHPDLHLHGYDSAYAELFTHSVGGLTENDFIMAAKINALEVADLLPKKKPRFWA</sequence>
<gene>
    <name evidence="6" type="ORF">WJX81_007888</name>
</gene>
<protein>
    <recommendedName>
        <fullName evidence="3">4a-hydroxytetrahydrobiopterin dehydratase</fullName>
        <ecNumber evidence="3">4.2.1.96</ecNumber>
    </recommendedName>
    <alternativeName>
        <fullName evidence="5">4-alpha-hydroxy-tetrahydropterin dehydratase</fullName>
    </alternativeName>
</protein>
<dbReference type="GO" id="GO:0008124">
    <property type="term" value="F:4-alpha-hydroxytetrahydrobiopterin dehydratase activity"/>
    <property type="evidence" value="ECO:0007669"/>
    <property type="project" value="UniProtKB-EC"/>
</dbReference>
<evidence type="ECO:0000313" key="7">
    <source>
        <dbReference type="Proteomes" id="UP001445335"/>
    </source>
</evidence>
<evidence type="ECO:0000256" key="2">
    <source>
        <dbReference type="ARBA" id="ARBA00006472"/>
    </source>
</evidence>
<evidence type="ECO:0000256" key="1">
    <source>
        <dbReference type="ARBA" id="ARBA00001554"/>
    </source>
</evidence>